<keyword evidence="1" id="KW-0663">Pyridoxal phosphate</keyword>
<accession>A0A0V7ZYS6</accession>
<dbReference type="AlphaFoldDB" id="A0A0V7ZYS6"/>
<keyword evidence="4" id="KW-1185">Reference proteome</keyword>
<dbReference type="Gene3D" id="3.90.1150.10">
    <property type="entry name" value="Aspartate Aminotransferase, domain 1"/>
    <property type="match status" value="1"/>
</dbReference>
<dbReference type="GO" id="GO:0008483">
    <property type="term" value="F:transaminase activity"/>
    <property type="evidence" value="ECO:0007669"/>
    <property type="project" value="TreeGrafter"/>
</dbReference>
<evidence type="ECO:0008006" key="5">
    <source>
        <dbReference type="Google" id="ProtNLM"/>
    </source>
</evidence>
<dbReference type="GO" id="GO:0000271">
    <property type="term" value="P:polysaccharide biosynthetic process"/>
    <property type="evidence" value="ECO:0007669"/>
    <property type="project" value="TreeGrafter"/>
</dbReference>
<protein>
    <recommendedName>
        <fullName evidence="5">Cell wall biogenesis protein</fullName>
    </recommendedName>
</protein>
<dbReference type="PANTHER" id="PTHR30244">
    <property type="entry name" value="TRANSAMINASE"/>
    <property type="match status" value="1"/>
</dbReference>
<comment type="similarity">
    <text evidence="1">Belongs to the DegT/DnrJ/EryC1 family.</text>
</comment>
<evidence type="ECO:0000313" key="4">
    <source>
        <dbReference type="Proteomes" id="UP000053372"/>
    </source>
</evidence>
<dbReference type="GO" id="GO:0030170">
    <property type="term" value="F:pyridoxal phosphate binding"/>
    <property type="evidence" value="ECO:0007669"/>
    <property type="project" value="TreeGrafter"/>
</dbReference>
<dbReference type="OrthoDB" id="441150at2"/>
<evidence type="ECO:0000313" key="2">
    <source>
        <dbReference type="EMBL" id="KST67633.1"/>
    </source>
</evidence>
<dbReference type="InterPro" id="IPR015421">
    <property type="entry name" value="PyrdxlP-dep_Trfase_major"/>
</dbReference>
<dbReference type="EMBL" id="LMTZ01000013">
    <property type="protein sequence ID" value="KST69731.1"/>
    <property type="molecule type" value="Genomic_DNA"/>
</dbReference>
<sequence>MNLLEKTSNHQLSRPRFRAHPTIQLDITFSDFHACFSKFNPFINQQNYLSSIESFWHTDKEVLVTLSVRTSLDLLLQTLDLPPESEVLISGINIREMAKIIHSHGLTPVPIDVSIDTIAPKIEVLEQLVSPRSKLLLIAHLFGIIIPLEPYVDFCHKHQILLVEDCAQSFAGRKYYGSPAADISLFSFGPIKSCTALGGAVTLIKDKKLAQKMAIIEQKYPQKSDFWYLKRVFKFYLLKLCSMPWLYSQLINLMKLLNLDVESTIKKVTLGFPRGELPTKLRYRPPRRLLWLLNYRLTNCGDFQERTQRAKDFLQMLPSNISIPGDLSEYNSFWVMPIFIDSPDSIATKLRQAGFDSARGNRSLFAIDAKPNTPSHLLPIESQSLMEHILCLPLSNVLTAEELEYLAQLVRTQISNQSENSQRIQN</sequence>
<name>A0A0V7ZYS6_9CYAN</name>
<evidence type="ECO:0000256" key="1">
    <source>
        <dbReference type="RuleBase" id="RU004508"/>
    </source>
</evidence>
<evidence type="ECO:0000313" key="3">
    <source>
        <dbReference type="EMBL" id="KST69731.1"/>
    </source>
</evidence>
<dbReference type="InterPro" id="IPR000653">
    <property type="entry name" value="DegT/StrS_aminotransferase"/>
</dbReference>
<dbReference type="RefSeq" id="WP_058183119.1">
    <property type="nucleotide sequence ID" value="NZ_LMTZ01000013.1"/>
</dbReference>
<organism evidence="3 4">
    <name type="scientific">Mastigocoleus testarum BC008</name>
    <dbReference type="NCBI Taxonomy" id="371196"/>
    <lineage>
        <taxon>Bacteria</taxon>
        <taxon>Bacillati</taxon>
        <taxon>Cyanobacteriota</taxon>
        <taxon>Cyanophyceae</taxon>
        <taxon>Nostocales</taxon>
        <taxon>Hapalosiphonaceae</taxon>
        <taxon>Mastigocoleus</taxon>
    </lineage>
</organism>
<comment type="caution">
    <text evidence="3">The sequence shown here is derived from an EMBL/GenBank/DDBJ whole genome shotgun (WGS) entry which is preliminary data.</text>
</comment>
<dbReference type="InterPro" id="IPR015422">
    <property type="entry name" value="PyrdxlP-dep_Trfase_small"/>
</dbReference>
<dbReference type="Pfam" id="PF01041">
    <property type="entry name" value="DegT_DnrJ_EryC1"/>
    <property type="match status" value="1"/>
</dbReference>
<gene>
    <name evidence="2" type="ORF">BC008_31045</name>
    <name evidence="3" type="ORF">BC008_35805</name>
</gene>
<dbReference type="EMBL" id="LMTZ01000086">
    <property type="protein sequence ID" value="KST67633.1"/>
    <property type="molecule type" value="Genomic_DNA"/>
</dbReference>
<dbReference type="SUPFAM" id="SSF53383">
    <property type="entry name" value="PLP-dependent transferases"/>
    <property type="match status" value="1"/>
</dbReference>
<dbReference type="InterPro" id="IPR015424">
    <property type="entry name" value="PyrdxlP-dep_Trfase"/>
</dbReference>
<dbReference type="Gene3D" id="3.40.640.10">
    <property type="entry name" value="Type I PLP-dependent aspartate aminotransferase-like (Major domain)"/>
    <property type="match status" value="1"/>
</dbReference>
<proteinExistence type="inferred from homology"/>
<reference evidence="3 4" key="1">
    <citation type="journal article" date="2015" name="Genome Announc.">
        <title>Draft Genome of the Euendolithic (true boring) Cyanobacterium Mastigocoleus testarum strain BC008.</title>
        <authorList>
            <person name="Guida B.S."/>
            <person name="Garcia-Pichel F."/>
        </authorList>
    </citation>
    <scope>NUCLEOTIDE SEQUENCE [LARGE SCALE GENOMIC DNA]</scope>
    <source>
        <strain evidence="3 4">BC008</strain>
    </source>
</reference>
<dbReference type="PANTHER" id="PTHR30244:SF34">
    <property type="entry name" value="DTDP-4-AMINO-4,6-DIDEOXYGALACTOSE TRANSAMINASE"/>
    <property type="match status" value="1"/>
</dbReference>
<dbReference type="Proteomes" id="UP000053372">
    <property type="component" value="Unassembled WGS sequence"/>
</dbReference>